<comment type="caution">
    <text evidence="6">The sequence shown here is derived from an EMBL/GenBank/DDBJ whole genome shotgun (WGS) entry which is preliminary data.</text>
</comment>
<evidence type="ECO:0000259" key="5">
    <source>
        <dbReference type="PROSITE" id="PS50977"/>
    </source>
</evidence>
<keyword evidence="7" id="KW-1185">Reference proteome</keyword>
<dbReference type="InterPro" id="IPR009057">
    <property type="entry name" value="Homeodomain-like_sf"/>
</dbReference>
<dbReference type="InterPro" id="IPR036271">
    <property type="entry name" value="Tet_transcr_reg_TetR-rel_C_sf"/>
</dbReference>
<proteinExistence type="predicted"/>
<dbReference type="Pfam" id="PF00440">
    <property type="entry name" value="TetR_N"/>
    <property type="match status" value="1"/>
</dbReference>
<gene>
    <name evidence="6" type="ORF">FHW37_102314</name>
</gene>
<dbReference type="AlphaFoldDB" id="A0A561R241"/>
<keyword evidence="2 4" id="KW-0238">DNA-binding</keyword>
<evidence type="ECO:0000256" key="2">
    <source>
        <dbReference type="ARBA" id="ARBA00023125"/>
    </source>
</evidence>
<dbReference type="Gene3D" id="1.10.10.60">
    <property type="entry name" value="Homeodomain-like"/>
    <property type="match status" value="1"/>
</dbReference>
<dbReference type="PRINTS" id="PR00455">
    <property type="entry name" value="HTHTETR"/>
</dbReference>
<dbReference type="InterPro" id="IPR001647">
    <property type="entry name" value="HTH_TetR"/>
</dbReference>
<organism evidence="6 7">
    <name type="scientific">Neorhizobium alkalisoli</name>
    <dbReference type="NCBI Taxonomy" id="528178"/>
    <lineage>
        <taxon>Bacteria</taxon>
        <taxon>Pseudomonadati</taxon>
        <taxon>Pseudomonadota</taxon>
        <taxon>Alphaproteobacteria</taxon>
        <taxon>Hyphomicrobiales</taxon>
        <taxon>Rhizobiaceae</taxon>
        <taxon>Rhizobium/Agrobacterium group</taxon>
        <taxon>Neorhizobium</taxon>
    </lineage>
</organism>
<feature type="DNA-binding region" description="H-T-H motif" evidence="4">
    <location>
        <begin position="38"/>
        <end position="57"/>
    </location>
</feature>
<name>A0A561R241_9HYPH</name>
<evidence type="ECO:0000313" key="7">
    <source>
        <dbReference type="Proteomes" id="UP000320653"/>
    </source>
</evidence>
<keyword evidence="1" id="KW-0805">Transcription regulation</keyword>
<dbReference type="EMBL" id="VIWP01000002">
    <property type="protein sequence ID" value="TWF56676.1"/>
    <property type="molecule type" value="Genomic_DNA"/>
</dbReference>
<feature type="domain" description="HTH tetR-type" evidence="5">
    <location>
        <begin position="15"/>
        <end position="75"/>
    </location>
</feature>
<evidence type="ECO:0000256" key="3">
    <source>
        <dbReference type="ARBA" id="ARBA00023163"/>
    </source>
</evidence>
<dbReference type="PROSITE" id="PS01081">
    <property type="entry name" value="HTH_TETR_1"/>
    <property type="match status" value="1"/>
</dbReference>
<dbReference type="SUPFAM" id="SSF46689">
    <property type="entry name" value="Homeodomain-like"/>
    <property type="match status" value="1"/>
</dbReference>
<dbReference type="PROSITE" id="PS50977">
    <property type="entry name" value="HTH_TETR_2"/>
    <property type="match status" value="1"/>
</dbReference>
<dbReference type="SUPFAM" id="SSF48498">
    <property type="entry name" value="Tetracyclin repressor-like, C-terminal domain"/>
    <property type="match status" value="1"/>
</dbReference>
<dbReference type="InterPro" id="IPR023772">
    <property type="entry name" value="DNA-bd_HTH_TetR-type_CS"/>
</dbReference>
<protein>
    <submittedName>
        <fullName evidence="6">TetR family transcriptional regulator</fullName>
    </submittedName>
</protein>
<dbReference type="Proteomes" id="UP000320653">
    <property type="component" value="Unassembled WGS sequence"/>
</dbReference>
<sequence length="198" mass="20931">MIDTKKITARGRPRSFDRDKALATAQRLFHQKGYDALSVADLTAAIGINPPSFYAAFGSKAALYAEALWLYEANEGLDVATALAPEIPLGQGVAAIFKQAADAYASGDARGCMVIEGARGTVDPEAGAVARSRMEASRSFIRDKIAARDLPQAEILADYIMMALAGLSSSAKNGLPTQRLRTLAAMAADGVTQHIEEA</sequence>
<evidence type="ECO:0000256" key="1">
    <source>
        <dbReference type="ARBA" id="ARBA00023015"/>
    </source>
</evidence>
<keyword evidence="3" id="KW-0804">Transcription</keyword>
<dbReference type="PANTHER" id="PTHR47506">
    <property type="entry name" value="TRANSCRIPTIONAL REGULATORY PROTEIN"/>
    <property type="match status" value="1"/>
</dbReference>
<evidence type="ECO:0000313" key="6">
    <source>
        <dbReference type="EMBL" id="TWF56676.1"/>
    </source>
</evidence>
<evidence type="ECO:0000256" key="4">
    <source>
        <dbReference type="PROSITE-ProRule" id="PRU00335"/>
    </source>
</evidence>
<dbReference type="GO" id="GO:0003677">
    <property type="term" value="F:DNA binding"/>
    <property type="evidence" value="ECO:0007669"/>
    <property type="project" value="UniProtKB-UniRule"/>
</dbReference>
<dbReference type="PANTHER" id="PTHR47506:SF1">
    <property type="entry name" value="HTH-TYPE TRANSCRIPTIONAL REGULATOR YJDC"/>
    <property type="match status" value="1"/>
</dbReference>
<reference evidence="6 7" key="1">
    <citation type="submission" date="2019-06" db="EMBL/GenBank/DDBJ databases">
        <title>Sorghum-associated microbial communities from plants grown in Nebraska, USA.</title>
        <authorList>
            <person name="Schachtman D."/>
        </authorList>
    </citation>
    <scope>NUCLEOTIDE SEQUENCE [LARGE SCALE GENOMIC DNA]</scope>
    <source>
        <strain evidence="6 7">1225</strain>
    </source>
</reference>
<dbReference type="Gene3D" id="1.10.357.10">
    <property type="entry name" value="Tetracycline Repressor, domain 2"/>
    <property type="match status" value="1"/>
</dbReference>
<accession>A0A561R241</accession>
<dbReference type="RefSeq" id="WP_210249276.1">
    <property type="nucleotide sequence ID" value="NZ_VIWP01000002.1"/>
</dbReference>